<evidence type="ECO:0000256" key="1">
    <source>
        <dbReference type="ARBA" id="ARBA00006442"/>
    </source>
</evidence>
<evidence type="ECO:0000256" key="3">
    <source>
        <dbReference type="ARBA" id="ARBA00022827"/>
    </source>
</evidence>
<dbReference type="SUPFAM" id="SSF51905">
    <property type="entry name" value="FAD/NAD(P)-binding domain"/>
    <property type="match status" value="1"/>
</dbReference>
<keyword evidence="7" id="KW-1185">Reference proteome</keyword>
<dbReference type="GO" id="GO:0050660">
    <property type="term" value="F:flavin adenine dinucleotide binding"/>
    <property type="evidence" value="ECO:0007669"/>
    <property type="project" value="TreeGrafter"/>
</dbReference>
<evidence type="ECO:0000313" key="6">
    <source>
        <dbReference type="EMBL" id="RKP23308.1"/>
    </source>
</evidence>
<evidence type="ECO:0000256" key="4">
    <source>
        <dbReference type="ARBA" id="ARBA00023002"/>
    </source>
</evidence>
<evidence type="ECO:0000259" key="5">
    <source>
        <dbReference type="Pfam" id="PF07992"/>
    </source>
</evidence>
<dbReference type="AlphaFoldDB" id="A0A4P9YU80"/>
<protein>
    <recommendedName>
        <fullName evidence="5">FAD/NAD(P)-binding domain-containing protein</fullName>
    </recommendedName>
</protein>
<dbReference type="GO" id="GO:0004174">
    <property type="term" value="F:electron-transferring-flavoprotein dehydrogenase activity"/>
    <property type="evidence" value="ECO:0007669"/>
    <property type="project" value="TreeGrafter"/>
</dbReference>
<keyword evidence="2" id="KW-0285">Flavoprotein</keyword>
<dbReference type="GO" id="GO:0005737">
    <property type="term" value="C:cytoplasm"/>
    <property type="evidence" value="ECO:0007669"/>
    <property type="project" value="TreeGrafter"/>
</dbReference>
<dbReference type="Proteomes" id="UP000278143">
    <property type="component" value="Unassembled WGS sequence"/>
</dbReference>
<feature type="domain" description="FAD/NAD(P)-binding" evidence="5">
    <location>
        <begin position="6"/>
        <end position="310"/>
    </location>
</feature>
<dbReference type="Gene3D" id="3.50.50.100">
    <property type="match status" value="1"/>
</dbReference>
<proteinExistence type="inferred from homology"/>
<reference evidence="7" key="1">
    <citation type="journal article" date="2018" name="Nat. Microbiol.">
        <title>Leveraging single-cell genomics to expand the fungal tree of life.</title>
        <authorList>
            <person name="Ahrendt S.R."/>
            <person name="Quandt C.A."/>
            <person name="Ciobanu D."/>
            <person name="Clum A."/>
            <person name="Salamov A."/>
            <person name="Andreopoulos B."/>
            <person name="Cheng J.F."/>
            <person name="Woyke T."/>
            <person name="Pelin A."/>
            <person name="Henrissat B."/>
            <person name="Reynolds N.K."/>
            <person name="Benny G.L."/>
            <person name="Smith M.E."/>
            <person name="James T.Y."/>
            <person name="Grigoriev I.V."/>
        </authorList>
    </citation>
    <scope>NUCLEOTIDE SEQUENCE [LARGE SCALE GENOMIC DNA]</scope>
    <source>
        <strain evidence="7">Benny S71-1</strain>
    </source>
</reference>
<keyword evidence="4" id="KW-0560">Oxidoreductase</keyword>
<accession>A0A4P9YU80</accession>
<organism evidence="6 7">
    <name type="scientific">Syncephalis pseudoplumigaleata</name>
    <dbReference type="NCBI Taxonomy" id="1712513"/>
    <lineage>
        <taxon>Eukaryota</taxon>
        <taxon>Fungi</taxon>
        <taxon>Fungi incertae sedis</taxon>
        <taxon>Zoopagomycota</taxon>
        <taxon>Zoopagomycotina</taxon>
        <taxon>Zoopagomycetes</taxon>
        <taxon>Zoopagales</taxon>
        <taxon>Piptocephalidaceae</taxon>
        <taxon>Syncephalis</taxon>
    </lineage>
</organism>
<sequence length="392" mass="42640">MASKTRIVVVGGSFAGLEVLSTFSKHKERLNLDIILVEPHNHFHYNLAFVRAVTQPDFAEKCFIPLANATVFTSGAVKHVRARVSKALDDRVVLEDGEEIAFDYLVVATGSRFGVPGRPSGDTVHEVTRQLVVAREAVERARRILVVGTGAVGIELAGELTDLPGKEVTLVGSGLLAHDAGISDRLRDKLRDKLTRDRGVRLVLGTRVQVTAEQRAAGYVDEKRMWHLANGEQIEADLMFTCTGHTGLNTELAESLGGGDGDGREQVIDPGTQAIRVRPTMQLRAHDHIFAVGDCNDYGRKLAFVARQQAAMAANNLLKLVRKRATTSAGCTTELDEFKPMDACIVTLGARDGAAQLPYIGTVGRTLAVMLKGKDFMLRRNYKQLNATAPSF</sequence>
<dbReference type="Pfam" id="PF07992">
    <property type="entry name" value="Pyr_redox_2"/>
    <property type="match status" value="1"/>
</dbReference>
<dbReference type="PANTHER" id="PTHR43735">
    <property type="entry name" value="APOPTOSIS-INDUCING FACTOR 1"/>
    <property type="match status" value="1"/>
</dbReference>
<dbReference type="OrthoDB" id="202203at2759"/>
<comment type="similarity">
    <text evidence="1">Belongs to the FAD-dependent oxidoreductase family.</text>
</comment>
<evidence type="ECO:0000256" key="2">
    <source>
        <dbReference type="ARBA" id="ARBA00022630"/>
    </source>
</evidence>
<dbReference type="InterPro" id="IPR023753">
    <property type="entry name" value="FAD/NAD-binding_dom"/>
</dbReference>
<name>A0A4P9YU80_9FUNG</name>
<dbReference type="EMBL" id="KZ991104">
    <property type="protein sequence ID" value="RKP23308.1"/>
    <property type="molecule type" value="Genomic_DNA"/>
</dbReference>
<dbReference type="InterPro" id="IPR036188">
    <property type="entry name" value="FAD/NAD-bd_sf"/>
</dbReference>
<dbReference type="PANTHER" id="PTHR43735:SF3">
    <property type="entry name" value="FERROPTOSIS SUPPRESSOR PROTEIN 1"/>
    <property type="match status" value="1"/>
</dbReference>
<gene>
    <name evidence="6" type="ORF">SYNPS1DRAFT_24663</name>
</gene>
<dbReference type="PRINTS" id="PR00368">
    <property type="entry name" value="FADPNR"/>
</dbReference>
<keyword evidence="3" id="KW-0274">FAD</keyword>
<evidence type="ECO:0000313" key="7">
    <source>
        <dbReference type="Proteomes" id="UP000278143"/>
    </source>
</evidence>